<evidence type="ECO:0000313" key="3">
    <source>
        <dbReference type="Proteomes" id="UP000824469"/>
    </source>
</evidence>
<dbReference type="EMBL" id="JAHRHJ020003813">
    <property type="protein sequence ID" value="KAH9290208.1"/>
    <property type="molecule type" value="Genomic_DNA"/>
</dbReference>
<evidence type="ECO:0000313" key="2">
    <source>
        <dbReference type="EMBL" id="KAH9290208.1"/>
    </source>
</evidence>
<proteinExistence type="predicted"/>
<name>A0AA38C5E8_TAXCH</name>
<feature type="non-terminal residue" evidence="2">
    <location>
        <position position="1"/>
    </location>
</feature>
<dbReference type="Proteomes" id="UP000824469">
    <property type="component" value="Unassembled WGS sequence"/>
</dbReference>
<sequence>VWRVFSSFGRKIGVAVVPRVLVELFAVEYIGVDAIIDTEIEVDCHGRATRFFKPPGFVVADLRKKDVVKQDVRECMIHVGVGKFDSNGIFSSLCK</sequence>
<feature type="domain" description="Glycerol-3-phosphate acyltransferase RAM2/GPAT1-8 HAD-like" evidence="1">
    <location>
        <begin position="1"/>
        <end position="95"/>
    </location>
</feature>
<evidence type="ECO:0000259" key="1">
    <source>
        <dbReference type="Pfam" id="PF23270"/>
    </source>
</evidence>
<comment type="caution">
    <text evidence="2">The sequence shown here is derived from an EMBL/GenBank/DDBJ whole genome shotgun (WGS) entry which is preliminary data.</text>
</comment>
<feature type="non-terminal residue" evidence="2">
    <location>
        <position position="95"/>
    </location>
</feature>
<keyword evidence="3" id="KW-1185">Reference proteome</keyword>
<organism evidence="2 3">
    <name type="scientific">Taxus chinensis</name>
    <name type="common">Chinese yew</name>
    <name type="synonym">Taxus wallichiana var. chinensis</name>
    <dbReference type="NCBI Taxonomy" id="29808"/>
    <lineage>
        <taxon>Eukaryota</taxon>
        <taxon>Viridiplantae</taxon>
        <taxon>Streptophyta</taxon>
        <taxon>Embryophyta</taxon>
        <taxon>Tracheophyta</taxon>
        <taxon>Spermatophyta</taxon>
        <taxon>Pinopsida</taxon>
        <taxon>Pinidae</taxon>
        <taxon>Conifers II</taxon>
        <taxon>Cupressales</taxon>
        <taxon>Taxaceae</taxon>
        <taxon>Taxus</taxon>
    </lineage>
</organism>
<gene>
    <name evidence="2" type="ORF">KI387_034325</name>
</gene>
<dbReference type="AlphaFoldDB" id="A0AA38C5E8"/>
<dbReference type="Pfam" id="PF23270">
    <property type="entry name" value="HAD_RAM2_N"/>
    <property type="match status" value="1"/>
</dbReference>
<accession>A0AA38C5E8</accession>
<dbReference type="InterPro" id="IPR056462">
    <property type="entry name" value="HAD_RAM2/GPAT1-8"/>
</dbReference>
<protein>
    <recommendedName>
        <fullName evidence="1">Glycerol-3-phosphate acyltransferase RAM2/GPAT1-8 HAD-like domain-containing protein</fullName>
    </recommendedName>
</protein>
<reference evidence="2 3" key="1">
    <citation type="journal article" date="2021" name="Nat. Plants">
        <title>The Taxus genome provides insights into paclitaxel biosynthesis.</title>
        <authorList>
            <person name="Xiong X."/>
            <person name="Gou J."/>
            <person name="Liao Q."/>
            <person name="Li Y."/>
            <person name="Zhou Q."/>
            <person name="Bi G."/>
            <person name="Li C."/>
            <person name="Du R."/>
            <person name="Wang X."/>
            <person name="Sun T."/>
            <person name="Guo L."/>
            <person name="Liang H."/>
            <person name="Lu P."/>
            <person name="Wu Y."/>
            <person name="Zhang Z."/>
            <person name="Ro D.K."/>
            <person name="Shang Y."/>
            <person name="Huang S."/>
            <person name="Yan J."/>
        </authorList>
    </citation>
    <scope>NUCLEOTIDE SEQUENCE [LARGE SCALE GENOMIC DNA]</scope>
    <source>
        <strain evidence="2">Ta-2019</strain>
    </source>
</reference>